<dbReference type="STRING" id="679897.HMU01140"/>
<dbReference type="NCBIfam" id="NF041023">
    <property type="entry name" value="PP0621_fam"/>
    <property type="match status" value="1"/>
</dbReference>
<dbReference type="eggNOG" id="ENOG5033BBV">
    <property type="taxonomic scope" value="Bacteria"/>
</dbReference>
<evidence type="ECO:0000313" key="2">
    <source>
        <dbReference type="Proteomes" id="UP000001522"/>
    </source>
</evidence>
<dbReference type="RefSeq" id="WP_013022471.1">
    <property type="nucleotide sequence ID" value="NC_013949.1"/>
</dbReference>
<sequence length="67" mass="7634">MKFFVLLLLILGGIWFFFREKKPIVSSKKNEEEMLECAACGVFASNKEMLLKNGKHYCSKACEQKGA</sequence>
<reference evidence="1 2" key="1">
    <citation type="journal article" date="2010" name="BMC Genomics">
        <title>Comparative genomics and proteomics of Helicobacter mustelae, an ulcerogenic and carcinogenic gastric pathogen.</title>
        <authorList>
            <person name="O'Toole P.W."/>
            <person name="Snelling W.J."/>
            <person name="Canchaya C."/>
            <person name="Forde B.M."/>
            <person name="Hardie K.R."/>
            <person name="Josenhans C."/>
            <person name="Graham R.L.J."/>
            <person name="McMullan G."/>
            <person name="Parkhill J."/>
            <person name="Belda E."/>
            <person name="Bentley S.D."/>
        </authorList>
    </citation>
    <scope>NUCLEOTIDE SEQUENCE [LARGE SCALE GENOMIC DNA]</scope>
    <source>
        <strain evidence="2">ATCC 43772 / LMG 18044 / NCTC 12198 / 12198</strain>
    </source>
</reference>
<name>D3UFV5_HELM1</name>
<dbReference type="InterPro" id="IPR049708">
    <property type="entry name" value="PP0621-like"/>
</dbReference>
<dbReference type="Proteomes" id="UP000001522">
    <property type="component" value="Chromosome"/>
</dbReference>
<dbReference type="EMBL" id="FN555004">
    <property type="protein sequence ID" value="CBG39376.1"/>
    <property type="molecule type" value="Genomic_DNA"/>
</dbReference>
<evidence type="ECO:0000313" key="1">
    <source>
        <dbReference type="EMBL" id="CBG39376.1"/>
    </source>
</evidence>
<dbReference type="AlphaFoldDB" id="D3UFV5"/>
<gene>
    <name evidence="1" type="ordered locus">HMU01140</name>
</gene>
<protein>
    <recommendedName>
        <fullName evidence="3">Prokaryotic metallothionein</fullName>
    </recommendedName>
</protein>
<dbReference type="HOGENOM" id="CLU_168222_2_1_7"/>
<evidence type="ECO:0008006" key="3">
    <source>
        <dbReference type="Google" id="ProtNLM"/>
    </source>
</evidence>
<keyword evidence="2" id="KW-1185">Reference proteome</keyword>
<proteinExistence type="predicted"/>
<organism evidence="1 2">
    <name type="scientific">Helicobacter mustelae (strain ATCC 43772 / CCUG 25715 / CIP 103759 / LMG 18044 / NCTC 12198 / R85-136P)</name>
    <name type="common">Campylobacter mustelae</name>
    <dbReference type="NCBI Taxonomy" id="679897"/>
    <lineage>
        <taxon>Bacteria</taxon>
        <taxon>Pseudomonadati</taxon>
        <taxon>Campylobacterota</taxon>
        <taxon>Epsilonproteobacteria</taxon>
        <taxon>Campylobacterales</taxon>
        <taxon>Helicobacteraceae</taxon>
        <taxon>Helicobacter</taxon>
    </lineage>
</organism>
<accession>D3UFV5</accession>
<dbReference type="KEGG" id="hms:HMU01140"/>